<gene>
    <name evidence="1" type="ORF">Amon02_000775800</name>
</gene>
<sequence>MRSNDGAIDSNGDFWVGTMANFDEEVTPVGKLYKYNSKTLKEEVIIKDVAISNGINWFGDYMYWTSSLEHRIYRFKYDYKSGSIDPSTKEVFIDIPKIFHDRPQYQKGEPDGSTMDQEGNLYVSVWGTNRVIKVNSKGELVHEYILPANQISCVTIGGPNFDQLFVTSGDKNLMVDDSSKWKSDPNDLGGNIFKIQLESGIKGIAKNKWSGELQV</sequence>
<proteinExistence type="predicted"/>
<keyword evidence="2" id="KW-1185">Reference proteome</keyword>
<name>A0ACB5TD36_AMBMO</name>
<comment type="caution">
    <text evidence="1">The sequence shown here is derived from an EMBL/GenBank/DDBJ whole genome shotgun (WGS) entry which is preliminary data.</text>
</comment>
<reference evidence="1" key="1">
    <citation type="submission" date="2023-04" db="EMBL/GenBank/DDBJ databases">
        <title>Ambrosiozyma monospora NBRC 10751.</title>
        <authorList>
            <person name="Ichikawa N."/>
            <person name="Sato H."/>
            <person name="Tonouchi N."/>
        </authorList>
    </citation>
    <scope>NUCLEOTIDE SEQUENCE</scope>
    <source>
        <strain evidence="1">NBRC 10751</strain>
    </source>
</reference>
<dbReference type="Proteomes" id="UP001165064">
    <property type="component" value="Unassembled WGS sequence"/>
</dbReference>
<accession>A0ACB5TD36</accession>
<dbReference type="EMBL" id="BSXS01006594">
    <property type="protein sequence ID" value="GME85730.1"/>
    <property type="molecule type" value="Genomic_DNA"/>
</dbReference>
<protein>
    <submittedName>
        <fullName evidence="1">Unnamed protein product</fullName>
    </submittedName>
</protein>
<evidence type="ECO:0000313" key="2">
    <source>
        <dbReference type="Proteomes" id="UP001165064"/>
    </source>
</evidence>
<organism evidence="1 2">
    <name type="scientific">Ambrosiozyma monospora</name>
    <name type="common">Yeast</name>
    <name type="synonym">Endomycopsis monosporus</name>
    <dbReference type="NCBI Taxonomy" id="43982"/>
    <lineage>
        <taxon>Eukaryota</taxon>
        <taxon>Fungi</taxon>
        <taxon>Dikarya</taxon>
        <taxon>Ascomycota</taxon>
        <taxon>Saccharomycotina</taxon>
        <taxon>Pichiomycetes</taxon>
        <taxon>Pichiales</taxon>
        <taxon>Pichiaceae</taxon>
        <taxon>Ambrosiozyma</taxon>
    </lineage>
</organism>
<evidence type="ECO:0000313" key="1">
    <source>
        <dbReference type="EMBL" id="GME85730.1"/>
    </source>
</evidence>